<keyword evidence="3" id="KW-1185">Reference proteome</keyword>
<comment type="caution">
    <text evidence="2">The sequence shown here is derived from an EMBL/GenBank/DDBJ whole genome shotgun (WGS) entry which is preliminary data.</text>
</comment>
<dbReference type="NCBIfam" id="TIGR02593">
    <property type="entry name" value="CRISPR_cas5"/>
    <property type="match status" value="1"/>
</dbReference>
<name>A0A1Y2JZJ3_9PROT</name>
<dbReference type="AlphaFoldDB" id="A0A1Y2JZJ3"/>
<dbReference type="EMBL" id="LVJN01000021">
    <property type="protein sequence ID" value="OSM00327.1"/>
    <property type="molecule type" value="Genomic_DNA"/>
</dbReference>
<dbReference type="Proteomes" id="UP000194003">
    <property type="component" value="Unassembled WGS sequence"/>
</dbReference>
<dbReference type="InterPro" id="IPR021124">
    <property type="entry name" value="CRISPR-assoc_prot_Cas5"/>
</dbReference>
<dbReference type="InterPro" id="IPR013422">
    <property type="entry name" value="CRISPR-assoc_prot_Cas5_N"/>
</dbReference>
<dbReference type="InterPro" id="IPR010147">
    <property type="entry name" value="CRISPR-assoc_prot_CasD"/>
</dbReference>
<proteinExistence type="predicted"/>
<dbReference type="NCBIfam" id="TIGR01868">
    <property type="entry name" value="casD_Cas5e"/>
    <property type="match status" value="1"/>
</dbReference>
<dbReference type="GO" id="GO:0043571">
    <property type="term" value="P:maintenance of CRISPR repeat elements"/>
    <property type="evidence" value="ECO:0007669"/>
    <property type="project" value="InterPro"/>
</dbReference>
<evidence type="ECO:0000313" key="2">
    <source>
        <dbReference type="EMBL" id="OSM00327.1"/>
    </source>
</evidence>
<organism evidence="2 3">
    <name type="scientific">Magnetofaba australis IT-1</name>
    <dbReference type="NCBI Taxonomy" id="1434232"/>
    <lineage>
        <taxon>Bacteria</taxon>
        <taxon>Pseudomonadati</taxon>
        <taxon>Pseudomonadota</taxon>
        <taxon>Magnetococcia</taxon>
        <taxon>Magnetococcales</taxon>
        <taxon>Magnetococcaceae</taxon>
        <taxon>Magnetofaba</taxon>
    </lineage>
</organism>
<gene>
    <name evidence="2" type="ORF">MAIT1_00823</name>
</gene>
<dbReference type="Gene3D" id="3.30.70.2660">
    <property type="match status" value="1"/>
</dbReference>
<dbReference type="Pfam" id="PF09704">
    <property type="entry name" value="Cas_Cas5d"/>
    <property type="match status" value="1"/>
</dbReference>
<evidence type="ECO:0000256" key="1">
    <source>
        <dbReference type="ARBA" id="ARBA00023118"/>
    </source>
</evidence>
<protein>
    <submittedName>
        <fullName evidence="2">Putative CRISPR-associated Cas5 family protein</fullName>
    </submittedName>
</protein>
<dbReference type="STRING" id="1434232.MAIT1_00823"/>
<reference evidence="2 3" key="1">
    <citation type="journal article" date="2016" name="BMC Genomics">
        <title>Combined genomic and structural analyses of a cultured magnetotactic bacterium reveals its niche adaptation to a dynamic environment.</title>
        <authorList>
            <person name="Araujo A.C."/>
            <person name="Morillo V."/>
            <person name="Cypriano J."/>
            <person name="Teixeira L.C."/>
            <person name="Leao P."/>
            <person name="Lyra S."/>
            <person name="Almeida L.G."/>
            <person name="Bazylinski D.A."/>
            <person name="Vasconcellos A.T."/>
            <person name="Abreu F."/>
            <person name="Lins U."/>
        </authorList>
    </citation>
    <scope>NUCLEOTIDE SEQUENCE [LARGE SCALE GENOMIC DNA]</scope>
    <source>
        <strain evidence="2 3">IT-1</strain>
    </source>
</reference>
<sequence length="244" mass="27126">MREERPMEILLMRLEGPLMSFGGARVDHHNHTERFPGVSLLTGLFGNALGLRHDQPEALQALQSRLLYAARLDRPGEELRDYQTVDLGQPHLCQPGWTTQHRVEKRGSGEATRGTHIRYRFYRAETSVTVAVRLTDDDAPTVADLAAALARPARPLFLGRKGCPPSAPLLIGVKQADSLHAALCAEPLAEHAEAGPYAALWPDRQGEPPGEFTELLADTRDWRNNVHTGRRSMRRGEIEVKPLV</sequence>
<accession>A0A1Y2JZJ3</accession>
<evidence type="ECO:0000313" key="3">
    <source>
        <dbReference type="Proteomes" id="UP000194003"/>
    </source>
</evidence>
<dbReference type="GO" id="GO:0003723">
    <property type="term" value="F:RNA binding"/>
    <property type="evidence" value="ECO:0007669"/>
    <property type="project" value="InterPro"/>
</dbReference>
<dbReference type="GO" id="GO:0051607">
    <property type="term" value="P:defense response to virus"/>
    <property type="evidence" value="ECO:0007669"/>
    <property type="project" value="UniProtKB-KW"/>
</dbReference>
<keyword evidence="1" id="KW-0051">Antiviral defense</keyword>